<comment type="caution">
    <text evidence="2">The sequence shown here is derived from an EMBL/GenBank/DDBJ whole genome shotgun (WGS) entry which is preliminary data.</text>
</comment>
<protein>
    <submittedName>
        <fullName evidence="2">Uncharacterized protein</fullName>
    </submittedName>
</protein>
<dbReference type="EMBL" id="JAHRIP010005833">
    <property type="protein sequence ID" value="MEQ2282049.1"/>
    <property type="molecule type" value="Genomic_DNA"/>
</dbReference>
<dbReference type="Proteomes" id="UP001469553">
    <property type="component" value="Unassembled WGS sequence"/>
</dbReference>
<feature type="compositionally biased region" description="Basic and acidic residues" evidence="1">
    <location>
        <begin position="53"/>
        <end position="67"/>
    </location>
</feature>
<accession>A0ABV0XKQ7</accession>
<reference evidence="2 3" key="1">
    <citation type="submission" date="2021-06" db="EMBL/GenBank/DDBJ databases">
        <authorList>
            <person name="Palmer J.M."/>
        </authorList>
    </citation>
    <scope>NUCLEOTIDE SEQUENCE [LARGE SCALE GENOMIC DNA]</scope>
    <source>
        <strain evidence="2 3">AS_MEX2019</strain>
        <tissue evidence="2">Muscle</tissue>
    </source>
</reference>
<evidence type="ECO:0000313" key="2">
    <source>
        <dbReference type="EMBL" id="MEQ2282049.1"/>
    </source>
</evidence>
<evidence type="ECO:0000313" key="3">
    <source>
        <dbReference type="Proteomes" id="UP001469553"/>
    </source>
</evidence>
<proteinExistence type="predicted"/>
<feature type="region of interest" description="Disordered" evidence="1">
    <location>
        <begin position="130"/>
        <end position="155"/>
    </location>
</feature>
<feature type="region of interest" description="Disordered" evidence="1">
    <location>
        <begin position="47"/>
        <end position="88"/>
    </location>
</feature>
<name>A0ABV0XKQ7_9TELE</name>
<gene>
    <name evidence="2" type="ORF">AMECASPLE_036549</name>
</gene>
<organism evidence="2 3">
    <name type="scientific">Ameca splendens</name>
    <dbReference type="NCBI Taxonomy" id="208324"/>
    <lineage>
        <taxon>Eukaryota</taxon>
        <taxon>Metazoa</taxon>
        <taxon>Chordata</taxon>
        <taxon>Craniata</taxon>
        <taxon>Vertebrata</taxon>
        <taxon>Euteleostomi</taxon>
        <taxon>Actinopterygii</taxon>
        <taxon>Neopterygii</taxon>
        <taxon>Teleostei</taxon>
        <taxon>Neoteleostei</taxon>
        <taxon>Acanthomorphata</taxon>
        <taxon>Ovalentaria</taxon>
        <taxon>Atherinomorphae</taxon>
        <taxon>Cyprinodontiformes</taxon>
        <taxon>Goodeidae</taxon>
        <taxon>Ameca</taxon>
    </lineage>
</organism>
<sequence>MPEPLQLAPLDVEEQQLYSELLAMAELLTVSLRECHPAEEAHFRRLHPGSRSFGHDPKFMHKDERRPTGKSRASLYGSAFSSPQQPVTAAATRIRPVSLPLHSPLTSDQDPEILELLHLRQELPSNLRRGSHSFLVENHGPGLGGADPHQTPSDA</sequence>
<keyword evidence="3" id="KW-1185">Reference proteome</keyword>
<evidence type="ECO:0000256" key="1">
    <source>
        <dbReference type="SAM" id="MobiDB-lite"/>
    </source>
</evidence>